<proteinExistence type="inferred from homology"/>
<dbReference type="InterPro" id="IPR029753">
    <property type="entry name" value="D-isomer_DH_CS"/>
</dbReference>
<dbReference type="InterPro" id="IPR006139">
    <property type="entry name" value="D-isomer_2_OHA_DH_cat_dom"/>
</dbReference>
<dbReference type="InterPro" id="IPR036291">
    <property type="entry name" value="NAD(P)-bd_dom_sf"/>
</dbReference>
<feature type="domain" description="D-isomer specific 2-hydroxyacid dehydrogenase NAD-binding" evidence="4">
    <location>
        <begin position="110"/>
        <end position="299"/>
    </location>
</feature>
<evidence type="ECO:0000256" key="2">
    <source>
        <dbReference type="RuleBase" id="RU003719"/>
    </source>
</evidence>
<dbReference type="Proteomes" id="UP001144805">
    <property type="component" value="Unassembled WGS sequence"/>
</dbReference>
<gene>
    <name evidence="5" type="ORF">OSH07_20535</name>
</gene>
<accession>A0A9X3EEF1</accession>
<dbReference type="PROSITE" id="PS00671">
    <property type="entry name" value="D_2_HYDROXYACID_DH_3"/>
    <property type="match status" value="1"/>
</dbReference>
<comment type="similarity">
    <text evidence="2">Belongs to the D-isomer specific 2-hydroxyacid dehydrogenase family.</text>
</comment>
<dbReference type="GO" id="GO:0016616">
    <property type="term" value="F:oxidoreductase activity, acting on the CH-OH group of donors, NAD or NADP as acceptor"/>
    <property type="evidence" value="ECO:0007669"/>
    <property type="project" value="InterPro"/>
</dbReference>
<sequence length="345" mass="37433">MRILKANWYPPENPELLELFGSKAEFDIDPIPADPAYRLARARSAAADAVINCSATHLLPADLDDFEKVKIVVREGVGYDNLDLEGWGARGVPVCNVPDYGTTEVADHAIALMLALTRGTDTYDRLLNSDPVNGWSFSRAPLVRRLRGATFGIVGLGRIGLAAARRAAAFDMRVVFYDPHLSNGVELSTGYERVHSLKELMSISDVLSLHAPRSAETTGMINADALAAAKPGLVLVNTARGPIVDIDALYDAMKDGRVAGAGLDVLPQEPADRSQKLIAAWAANEPWIQGRLVLSPHAAFYSPAAMKDMQRKAVECILTYLNEGRLTNCVNREFLVTPAKVRKAS</sequence>
<feature type="domain" description="D-isomer specific 2-hydroxyacid dehydrogenase catalytic" evidence="3">
    <location>
        <begin position="16"/>
        <end position="331"/>
    </location>
</feature>
<dbReference type="GO" id="GO:0003714">
    <property type="term" value="F:transcription corepressor activity"/>
    <property type="evidence" value="ECO:0007669"/>
    <property type="project" value="InterPro"/>
</dbReference>
<protein>
    <submittedName>
        <fullName evidence="5">C-terminal binding protein</fullName>
    </submittedName>
</protein>
<keyword evidence="1 2" id="KW-0560">Oxidoreductase</keyword>
<organism evidence="5 6">
    <name type="scientific">Kaistia nematophila</name>
    <dbReference type="NCBI Taxonomy" id="2994654"/>
    <lineage>
        <taxon>Bacteria</taxon>
        <taxon>Pseudomonadati</taxon>
        <taxon>Pseudomonadota</taxon>
        <taxon>Alphaproteobacteria</taxon>
        <taxon>Hyphomicrobiales</taxon>
        <taxon>Kaistiaceae</taxon>
        <taxon>Kaistia</taxon>
    </lineage>
</organism>
<dbReference type="InterPro" id="IPR006140">
    <property type="entry name" value="D-isomer_DH_NAD-bd"/>
</dbReference>
<dbReference type="InterPro" id="IPR043322">
    <property type="entry name" value="CtBP"/>
</dbReference>
<dbReference type="RefSeq" id="WP_266340564.1">
    <property type="nucleotide sequence ID" value="NZ_JAPKNK010000011.1"/>
</dbReference>
<evidence type="ECO:0000256" key="1">
    <source>
        <dbReference type="ARBA" id="ARBA00023002"/>
    </source>
</evidence>
<dbReference type="SUPFAM" id="SSF52283">
    <property type="entry name" value="Formate/glycerate dehydrogenase catalytic domain-like"/>
    <property type="match status" value="1"/>
</dbReference>
<dbReference type="Pfam" id="PF00389">
    <property type="entry name" value="2-Hacid_dh"/>
    <property type="match status" value="1"/>
</dbReference>
<evidence type="ECO:0000259" key="4">
    <source>
        <dbReference type="Pfam" id="PF02826"/>
    </source>
</evidence>
<dbReference type="InterPro" id="IPR051638">
    <property type="entry name" value="CTBP_dehydrogenase"/>
</dbReference>
<dbReference type="GO" id="GO:0051287">
    <property type="term" value="F:NAD binding"/>
    <property type="evidence" value="ECO:0007669"/>
    <property type="project" value="InterPro"/>
</dbReference>
<reference evidence="5" key="1">
    <citation type="submission" date="2022-11" db="EMBL/GenBank/DDBJ databases">
        <title>Biodiversity and phylogenetic relationships of bacteria.</title>
        <authorList>
            <person name="Machado R.A.R."/>
            <person name="Bhat A."/>
            <person name="Loulou A."/>
            <person name="Kallel S."/>
        </authorList>
    </citation>
    <scope>NUCLEOTIDE SEQUENCE</scope>
    <source>
        <strain evidence="5">K-TC2</strain>
    </source>
</reference>
<dbReference type="Gene3D" id="3.40.50.720">
    <property type="entry name" value="NAD(P)-binding Rossmann-like Domain"/>
    <property type="match status" value="2"/>
</dbReference>
<dbReference type="Pfam" id="PF02826">
    <property type="entry name" value="2-Hacid_dh_C"/>
    <property type="match status" value="1"/>
</dbReference>
<dbReference type="PANTHER" id="PTHR46029">
    <property type="entry name" value="C-TERMINAL-BINDING PROTEIN"/>
    <property type="match status" value="1"/>
</dbReference>
<dbReference type="EMBL" id="JAPKNK010000011">
    <property type="protein sequence ID" value="MCX5571600.1"/>
    <property type="molecule type" value="Genomic_DNA"/>
</dbReference>
<dbReference type="SUPFAM" id="SSF51735">
    <property type="entry name" value="NAD(P)-binding Rossmann-fold domains"/>
    <property type="match status" value="1"/>
</dbReference>
<dbReference type="CDD" id="cd05299">
    <property type="entry name" value="CtBP_dh"/>
    <property type="match status" value="1"/>
</dbReference>
<evidence type="ECO:0000313" key="5">
    <source>
        <dbReference type="EMBL" id="MCX5571600.1"/>
    </source>
</evidence>
<evidence type="ECO:0000313" key="6">
    <source>
        <dbReference type="Proteomes" id="UP001144805"/>
    </source>
</evidence>
<dbReference type="GO" id="GO:0006357">
    <property type="term" value="P:regulation of transcription by RNA polymerase II"/>
    <property type="evidence" value="ECO:0007669"/>
    <property type="project" value="TreeGrafter"/>
</dbReference>
<dbReference type="GO" id="GO:0140297">
    <property type="term" value="F:DNA-binding transcription factor binding"/>
    <property type="evidence" value="ECO:0007669"/>
    <property type="project" value="TreeGrafter"/>
</dbReference>
<keyword evidence="6" id="KW-1185">Reference proteome</keyword>
<dbReference type="PANTHER" id="PTHR46029:SF7">
    <property type="entry name" value="C-TERMINAL-BINDING PROTEIN"/>
    <property type="match status" value="1"/>
</dbReference>
<evidence type="ECO:0000259" key="3">
    <source>
        <dbReference type="Pfam" id="PF00389"/>
    </source>
</evidence>
<comment type="caution">
    <text evidence="5">The sequence shown here is derived from an EMBL/GenBank/DDBJ whole genome shotgun (WGS) entry which is preliminary data.</text>
</comment>
<dbReference type="GO" id="GO:0001221">
    <property type="term" value="F:transcription coregulator binding"/>
    <property type="evidence" value="ECO:0007669"/>
    <property type="project" value="TreeGrafter"/>
</dbReference>
<dbReference type="AlphaFoldDB" id="A0A9X3EEF1"/>
<name>A0A9X3EEF1_9HYPH</name>